<name>A0ABY0C227_9GAMM</name>
<organism evidence="1 2">
    <name type="scientific">Aliidiomarina sedimenti</name>
    <dbReference type="NCBI Taxonomy" id="1933879"/>
    <lineage>
        <taxon>Bacteria</taxon>
        <taxon>Pseudomonadati</taxon>
        <taxon>Pseudomonadota</taxon>
        <taxon>Gammaproteobacteria</taxon>
        <taxon>Alteromonadales</taxon>
        <taxon>Idiomarinaceae</taxon>
        <taxon>Aliidiomarina</taxon>
    </lineage>
</organism>
<comment type="caution">
    <text evidence="1">The sequence shown here is derived from an EMBL/GenBank/DDBJ whole genome shotgun (WGS) entry which is preliminary data.</text>
</comment>
<dbReference type="GO" id="GO:0003743">
    <property type="term" value="F:translation initiation factor activity"/>
    <property type="evidence" value="ECO:0007669"/>
    <property type="project" value="UniProtKB-KW"/>
</dbReference>
<dbReference type="EMBL" id="PIPN01000001">
    <property type="protein sequence ID" value="RUO31622.1"/>
    <property type="molecule type" value="Genomic_DNA"/>
</dbReference>
<keyword evidence="1" id="KW-0396">Initiation factor</keyword>
<keyword evidence="1" id="KW-0648">Protein biosynthesis</keyword>
<accession>A0ABY0C227</accession>
<evidence type="ECO:0000313" key="2">
    <source>
        <dbReference type="Proteomes" id="UP000287410"/>
    </source>
</evidence>
<dbReference type="Proteomes" id="UP000287410">
    <property type="component" value="Unassembled WGS sequence"/>
</dbReference>
<reference evidence="1 2" key="1">
    <citation type="journal article" date="2018" name="Front. Microbiol.">
        <title>Genome-Based Analysis Reveals the Taxonomy and Diversity of the Family Idiomarinaceae.</title>
        <authorList>
            <person name="Liu Y."/>
            <person name="Lai Q."/>
            <person name="Shao Z."/>
        </authorList>
    </citation>
    <scope>NUCLEOTIDE SEQUENCE [LARGE SCALE GENOMIC DNA]</scope>
    <source>
        <strain evidence="1 2">GBSy1</strain>
    </source>
</reference>
<sequence>MAASNEWEVRYLTESGWVTGGYKLDCGDRKDDVRPEGAVLWARRHVTVGKLGAPSSMNVDEYRGNLIRDTGKINALLAKYGEPQFGV</sequence>
<evidence type="ECO:0000313" key="1">
    <source>
        <dbReference type="EMBL" id="RUO31622.1"/>
    </source>
</evidence>
<keyword evidence="2" id="KW-1185">Reference proteome</keyword>
<protein>
    <submittedName>
        <fullName evidence="1">Translation initiation factor 1</fullName>
    </submittedName>
</protein>
<proteinExistence type="predicted"/>
<gene>
    <name evidence="1" type="ORF">CWE12_01080</name>
</gene>